<organism evidence="2 3">
    <name type="scientific">Cyphomyrmex costatus</name>
    <dbReference type="NCBI Taxonomy" id="456900"/>
    <lineage>
        <taxon>Eukaryota</taxon>
        <taxon>Metazoa</taxon>
        <taxon>Ecdysozoa</taxon>
        <taxon>Arthropoda</taxon>
        <taxon>Hexapoda</taxon>
        <taxon>Insecta</taxon>
        <taxon>Pterygota</taxon>
        <taxon>Neoptera</taxon>
        <taxon>Endopterygota</taxon>
        <taxon>Hymenoptera</taxon>
        <taxon>Apocrita</taxon>
        <taxon>Aculeata</taxon>
        <taxon>Formicoidea</taxon>
        <taxon>Formicidae</taxon>
        <taxon>Myrmicinae</taxon>
        <taxon>Cyphomyrmex</taxon>
    </lineage>
</organism>
<reference evidence="2 3" key="1">
    <citation type="submission" date="2016-03" db="EMBL/GenBank/DDBJ databases">
        <title>Cyphomyrmex costatus WGS genome.</title>
        <authorList>
            <person name="Nygaard S."/>
            <person name="Hu H."/>
            <person name="Boomsma J."/>
            <person name="Zhang G."/>
        </authorList>
    </citation>
    <scope>NUCLEOTIDE SEQUENCE [LARGE SCALE GENOMIC DNA]</scope>
    <source>
        <strain evidence="2">MS0001</strain>
        <tissue evidence="2">Whole body</tissue>
    </source>
</reference>
<gene>
    <name evidence="2" type="ORF">ALC62_06906</name>
</gene>
<keyword evidence="3" id="KW-1185">Reference proteome</keyword>
<dbReference type="OrthoDB" id="5955317at2759"/>
<dbReference type="STRING" id="456900.A0A151II63"/>
<dbReference type="PANTHER" id="PTHR20988:SF2">
    <property type="entry name" value="TRANSMEMBRANE PROTEIN 183A-RELATED"/>
    <property type="match status" value="1"/>
</dbReference>
<dbReference type="GO" id="GO:0031647">
    <property type="term" value="P:regulation of protein stability"/>
    <property type="evidence" value="ECO:0007669"/>
    <property type="project" value="TreeGrafter"/>
</dbReference>
<name>A0A151II63_9HYME</name>
<dbReference type="Proteomes" id="UP000078542">
    <property type="component" value="Unassembled WGS sequence"/>
</dbReference>
<evidence type="ECO:0000313" key="3">
    <source>
        <dbReference type="Proteomes" id="UP000078542"/>
    </source>
</evidence>
<evidence type="ECO:0008006" key="4">
    <source>
        <dbReference type="Google" id="ProtNLM"/>
    </source>
</evidence>
<dbReference type="AlphaFoldDB" id="A0A151II63"/>
<sequence length="379" mass="44499">MSALRKKASRRLPKEQRDTDNLAGHDNPALPEPGPFKFRRRRTDNLVGADVTIDDFANTLRIHARFKKSVTNVSNEVKQEATKQEEEKLVWDDTDDENSLKDNIKGRRNRRRLKCQKNNNEDEGIDYPLDIWFIISEYVQPEAVGKFARICKSSYYVTITGKFWFHLYKSYYKFVPDLPEHLQPQCMRLHGLRACVIRALHYSYFRTSESEGDDMSYLRQEEPHSLVKRKCTLMWHKEGKVRWYFYFKLKEISKIRNSPLKQNKHCNVKKTEFSETLEDVAVNPEDGCKVLRVSCSKYSMLPPVIGLILQTVSMNLMPGFREYRLQLGFGTSDVPSTLTNQIILRNVIGYSILNWWDPAYPHQDVNYTIELPQNDSWEI</sequence>
<feature type="region of interest" description="Disordered" evidence="1">
    <location>
        <begin position="1"/>
        <end position="39"/>
    </location>
</feature>
<dbReference type="KEGG" id="ccoa:108774381"/>
<feature type="compositionally biased region" description="Basic residues" evidence="1">
    <location>
        <begin position="1"/>
        <end position="11"/>
    </location>
</feature>
<protein>
    <recommendedName>
        <fullName evidence="4">Transmembrane protein 183</fullName>
    </recommendedName>
</protein>
<evidence type="ECO:0000313" key="2">
    <source>
        <dbReference type="EMBL" id="KYN02268.1"/>
    </source>
</evidence>
<accession>A0A151II63</accession>
<dbReference type="EMBL" id="KQ977505">
    <property type="protein sequence ID" value="KYN02268.1"/>
    <property type="molecule type" value="Genomic_DNA"/>
</dbReference>
<dbReference type="GO" id="GO:0019005">
    <property type="term" value="C:SCF ubiquitin ligase complex"/>
    <property type="evidence" value="ECO:0007669"/>
    <property type="project" value="TreeGrafter"/>
</dbReference>
<evidence type="ECO:0000256" key="1">
    <source>
        <dbReference type="SAM" id="MobiDB-lite"/>
    </source>
</evidence>
<dbReference type="InterPro" id="IPR026509">
    <property type="entry name" value="TMEM183"/>
</dbReference>
<proteinExistence type="predicted"/>
<dbReference type="PANTHER" id="PTHR20988">
    <property type="entry name" value="TRANSMEMBRANE PROTEIN 183A-RELATED"/>
    <property type="match status" value="1"/>
</dbReference>